<protein>
    <submittedName>
        <fullName evidence="2">Unnamed protein product</fullName>
    </submittedName>
</protein>
<organism evidence="2 3">
    <name type="scientific">Phytophthora fragariaefolia</name>
    <dbReference type="NCBI Taxonomy" id="1490495"/>
    <lineage>
        <taxon>Eukaryota</taxon>
        <taxon>Sar</taxon>
        <taxon>Stramenopiles</taxon>
        <taxon>Oomycota</taxon>
        <taxon>Peronosporomycetes</taxon>
        <taxon>Peronosporales</taxon>
        <taxon>Peronosporaceae</taxon>
        <taxon>Phytophthora</taxon>
    </lineage>
</organism>
<name>A0A9W6XDL2_9STRA</name>
<dbReference type="OrthoDB" id="113102at2759"/>
<keyword evidence="3" id="KW-1185">Reference proteome</keyword>
<comment type="caution">
    <text evidence="2">The sequence shown here is derived from an EMBL/GenBank/DDBJ whole genome shotgun (WGS) entry which is preliminary data.</text>
</comment>
<proteinExistence type="predicted"/>
<evidence type="ECO:0000256" key="1">
    <source>
        <dbReference type="SAM" id="MobiDB-lite"/>
    </source>
</evidence>
<reference evidence="2" key="1">
    <citation type="submission" date="2023-04" db="EMBL/GenBank/DDBJ databases">
        <title>Phytophthora fragariaefolia NBRC 109709.</title>
        <authorList>
            <person name="Ichikawa N."/>
            <person name="Sato H."/>
            <person name="Tonouchi N."/>
        </authorList>
    </citation>
    <scope>NUCLEOTIDE SEQUENCE</scope>
    <source>
        <strain evidence="2">NBRC 109709</strain>
    </source>
</reference>
<feature type="compositionally biased region" description="Low complexity" evidence="1">
    <location>
        <begin position="251"/>
        <end position="273"/>
    </location>
</feature>
<gene>
    <name evidence="2" type="ORF">Pfra01_000988500</name>
</gene>
<dbReference type="Proteomes" id="UP001165121">
    <property type="component" value="Unassembled WGS sequence"/>
</dbReference>
<feature type="region of interest" description="Disordered" evidence="1">
    <location>
        <begin position="153"/>
        <end position="174"/>
    </location>
</feature>
<feature type="region of interest" description="Disordered" evidence="1">
    <location>
        <begin position="243"/>
        <end position="273"/>
    </location>
</feature>
<evidence type="ECO:0000313" key="2">
    <source>
        <dbReference type="EMBL" id="GMF36374.1"/>
    </source>
</evidence>
<evidence type="ECO:0000313" key="3">
    <source>
        <dbReference type="Proteomes" id="UP001165121"/>
    </source>
</evidence>
<dbReference type="EMBL" id="BSXT01000940">
    <property type="protein sequence ID" value="GMF36374.1"/>
    <property type="molecule type" value="Genomic_DNA"/>
</dbReference>
<accession>A0A9W6XDL2</accession>
<dbReference type="AlphaFoldDB" id="A0A9W6XDL2"/>
<sequence>MSKLSQRVTDKLAFHGKKSLFVGWKDKIKVHLIARSDALVVFQAGRKEPIARYEHALLMGISVPEEGVDVSDGEKSAFALFEKIANSDFKSVVRLFQQLKAARDQANQNGCEALTTGLISQHLMLIKVLTAKRRGEISTRGGWVADVDAAPSKPGVTGKPSGTAKLSGSVLGKRKVPSVPGQDLHYNLGAMRCHYCAGVHNNMNDIGPPMKFQWPKHEGYRQEKSQGGQKGDTHRRLSAIEGAMQGRADDSVTTSNGGTGATTSPTVFVTSPPGTLEPKDTNEPMEQFDVPVNAGSVITSQPLGPEAIAETARGIESMVVKLEDTVRSVYPFLLNLDDA</sequence>